<dbReference type="InterPro" id="IPR011990">
    <property type="entry name" value="TPR-like_helical_dom_sf"/>
</dbReference>
<evidence type="ECO:0000256" key="1">
    <source>
        <dbReference type="PROSITE-ProRule" id="PRU00339"/>
    </source>
</evidence>
<evidence type="ECO:0008006" key="4">
    <source>
        <dbReference type="Google" id="ProtNLM"/>
    </source>
</evidence>
<keyword evidence="1" id="KW-0802">TPR repeat</keyword>
<dbReference type="InterPro" id="IPR019734">
    <property type="entry name" value="TPR_rpt"/>
</dbReference>
<dbReference type="PROSITE" id="PS50005">
    <property type="entry name" value="TPR"/>
    <property type="match status" value="1"/>
</dbReference>
<evidence type="ECO:0000313" key="2">
    <source>
        <dbReference type="EMBL" id="HEC78491.1"/>
    </source>
</evidence>
<dbReference type="AlphaFoldDB" id="A0A9C9K023"/>
<proteinExistence type="predicted"/>
<comment type="caution">
    <text evidence="2">The sequence shown here is derived from an EMBL/GenBank/DDBJ whole genome shotgun (WGS) entry which is preliminary data.</text>
</comment>
<evidence type="ECO:0000313" key="3">
    <source>
        <dbReference type="Proteomes" id="UP000885826"/>
    </source>
</evidence>
<dbReference type="SUPFAM" id="SSF48452">
    <property type="entry name" value="TPR-like"/>
    <property type="match status" value="2"/>
</dbReference>
<dbReference type="Gene3D" id="1.25.40.10">
    <property type="entry name" value="Tetratricopeptide repeat domain"/>
    <property type="match status" value="1"/>
</dbReference>
<dbReference type="EMBL" id="DRIG01000055">
    <property type="protein sequence ID" value="HEC78491.1"/>
    <property type="molecule type" value="Genomic_DNA"/>
</dbReference>
<protein>
    <recommendedName>
        <fullName evidence="4">Tetratricopeptide repeat protein</fullName>
    </recommendedName>
</protein>
<sequence>MKIPASYIFLLLIITQLSCRGKQEVNSVFPPESLKYYQQLVDSSLYRGDTIKALVDLERILQVKTDEAAINRYRELCLSKQEIEREIGFFKKMVRVDKNKADFHFALGMAYIDKIQHSPGPEAGMLASSAIDEFKKTIAIDSLHWSALYALGMTYYHMPQDFNCDSEAIKILSKLLQIQEKTDTLRPEFVFTYITLGDLYRKVKEEDKATAVWKKGFSLFPDNDVLKKRLGIE</sequence>
<name>A0A9C9K023_UNCW3</name>
<feature type="repeat" description="TPR" evidence="1">
    <location>
        <begin position="190"/>
        <end position="223"/>
    </location>
</feature>
<organism evidence="2 3">
    <name type="scientific">candidate division WOR-3 bacterium</name>
    <dbReference type="NCBI Taxonomy" id="2052148"/>
    <lineage>
        <taxon>Bacteria</taxon>
        <taxon>Bacteria division WOR-3</taxon>
    </lineage>
</organism>
<reference evidence="2" key="1">
    <citation type="journal article" date="2020" name="mSystems">
        <title>Genome- and Community-Level Interaction Insights into Carbon Utilization and Element Cycling Functions of Hydrothermarchaeota in Hydrothermal Sediment.</title>
        <authorList>
            <person name="Zhou Z."/>
            <person name="Liu Y."/>
            <person name="Xu W."/>
            <person name="Pan J."/>
            <person name="Luo Z.H."/>
            <person name="Li M."/>
        </authorList>
    </citation>
    <scope>NUCLEOTIDE SEQUENCE</scope>
    <source>
        <strain evidence="2">HyVt-388</strain>
    </source>
</reference>
<dbReference type="Proteomes" id="UP000885826">
    <property type="component" value="Unassembled WGS sequence"/>
</dbReference>
<accession>A0A9C9K023</accession>
<gene>
    <name evidence="2" type="ORF">ENI34_05030</name>
</gene>